<dbReference type="AlphaFoldDB" id="A0A1F7L0D7"/>
<evidence type="ECO:0000313" key="2">
    <source>
        <dbReference type="Proteomes" id="UP000177050"/>
    </source>
</evidence>
<proteinExistence type="predicted"/>
<dbReference type="EMBL" id="MGBR01000001">
    <property type="protein sequence ID" value="OGK73551.1"/>
    <property type="molecule type" value="Genomic_DNA"/>
</dbReference>
<dbReference type="Pfam" id="PF13489">
    <property type="entry name" value="Methyltransf_23"/>
    <property type="match status" value="1"/>
</dbReference>
<dbReference type="PANTHER" id="PTHR43861">
    <property type="entry name" value="TRANS-ACONITATE 2-METHYLTRANSFERASE-RELATED"/>
    <property type="match status" value="1"/>
</dbReference>
<name>A0A1F7L0D7_9BACT</name>
<reference evidence="1 2" key="1">
    <citation type="journal article" date="2016" name="Nat. Commun.">
        <title>Thousands of microbial genomes shed light on interconnected biogeochemical processes in an aquifer system.</title>
        <authorList>
            <person name="Anantharaman K."/>
            <person name="Brown C.T."/>
            <person name="Hug L.A."/>
            <person name="Sharon I."/>
            <person name="Castelle C.J."/>
            <person name="Probst A.J."/>
            <person name="Thomas B.C."/>
            <person name="Singh A."/>
            <person name="Wilkins M.J."/>
            <person name="Karaoz U."/>
            <person name="Brodie E.L."/>
            <person name="Williams K.H."/>
            <person name="Hubbard S.S."/>
            <person name="Banfield J.F."/>
        </authorList>
    </citation>
    <scope>NUCLEOTIDE SEQUENCE [LARGE SCALE GENOMIC DNA]</scope>
</reference>
<dbReference type="CDD" id="cd02440">
    <property type="entry name" value="AdoMet_MTases"/>
    <property type="match status" value="1"/>
</dbReference>
<accession>A0A1F7L0D7</accession>
<dbReference type="Gene3D" id="3.40.50.150">
    <property type="entry name" value="Vaccinia Virus protein VP39"/>
    <property type="match status" value="1"/>
</dbReference>
<sequence>MKCLLCGHETDGVYRVVNEVKIYECRACGLGFVDQSKAIGKTLDHLYLFDMYKKQEGMIRKRLTNLVNKIVYFKSSGSVLEIGAGYGLLSSMLLQKGHYTLDVVEPSLIPHYLAKKKFTLHKTDLDGFLKKNKKKFDLIVMFDVIEHLPKPLESIKQLRKALKSEGVLVIQTPNYKSIMQYIVRDWSWWMVEDHKWFFSPDSLKKLLNEVGYKPLLLWTYEDWFDFKKNLDGNFVYITNTFIRKCTKTIFFTLFTPIYFLLRNLLWSSGEGGLIFSVSCRKKD</sequence>
<protein>
    <recommendedName>
        <fullName evidence="3">Methyltransferase</fullName>
    </recommendedName>
</protein>
<gene>
    <name evidence="1" type="ORF">A3K52_02035</name>
</gene>
<dbReference type="SUPFAM" id="SSF53335">
    <property type="entry name" value="S-adenosyl-L-methionine-dependent methyltransferases"/>
    <property type="match status" value="1"/>
</dbReference>
<dbReference type="Proteomes" id="UP000177050">
    <property type="component" value="Unassembled WGS sequence"/>
</dbReference>
<comment type="caution">
    <text evidence="1">The sequence shown here is derived from an EMBL/GenBank/DDBJ whole genome shotgun (WGS) entry which is preliminary data.</text>
</comment>
<dbReference type="PANTHER" id="PTHR43861:SF6">
    <property type="entry name" value="METHYLTRANSFERASE TYPE 11"/>
    <property type="match status" value="1"/>
</dbReference>
<evidence type="ECO:0008006" key="3">
    <source>
        <dbReference type="Google" id="ProtNLM"/>
    </source>
</evidence>
<evidence type="ECO:0000313" key="1">
    <source>
        <dbReference type="EMBL" id="OGK73551.1"/>
    </source>
</evidence>
<dbReference type="InterPro" id="IPR029063">
    <property type="entry name" value="SAM-dependent_MTases_sf"/>
</dbReference>
<organism evidence="1 2">
    <name type="scientific">Candidatus Roizmanbacteria bacterium RIFOXYD1_FULL_38_12</name>
    <dbReference type="NCBI Taxonomy" id="1802093"/>
    <lineage>
        <taxon>Bacteria</taxon>
        <taxon>Candidatus Roizmaniibacteriota</taxon>
    </lineage>
</organism>